<dbReference type="KEGG" id="gau:GAU_3815"/>
<dbReference type="STRING" id="379066.GAU_3815"/>
<dbReference type="Proteomes" id="UP000002209">
    <property type="component" value="Chromosome"/>
</dbReference>
<proteinExistence type="predicted"/>
<dbReference type="eggNOG" id="COG1639">
    <property type="taxonomic scope" value="Bacteria"/>
</dbReference>
<evidence type="ECO:0000313" key="2">
    <source>
        <dbReference type="EMBL" id="BAH40857.1"/>
    </source>
</evidence>
<reference evidence="3" key="1">
    <citation type="submission" date="2006-03" db="EMBL/GenBank/DDBJ databases">
        <title>Complete genome sequence of Gemmatimonas aurantiaca T-27 that represents a novel phylum Gemmatimonadetes.</title>
        <authorList>
            <person name="Takasaki K."/>
            <person name="Ichikawa N."/>
            <person name="Miura H."/>
            <person name="Matsushita S."/>
            <person name="Watanabe Y."/>
            <person name="Oguchi A."/>
            <person name="Ankai A."/>
            <person name="Yashiro I."/>
            <person name="Takahashi M."/>
            <person name="Terui Y."/>
            <person name="Fukui S."/>
            <person name="Yokoyama H."/>
            <person name="Tanikawa S."/>
            <person name="Hanada S."/>
            <person name="Kamagata Y."/>
            <person name="Fujita N."/>
        </authorList>
    </citation>
    <scope>NUCLEOTIDE SEQUENCE [LARGE SCALE GENOMIC DNA]</scope>
    <source>
        <strain evidence="3">T-27 / DSM 14586 / JCM 11422 / NBRC 100505</strain>
    </source>
</reference>
<dbReference type="EMBL" id="AP009153">
    <property type="protein sequence ID" value="BAH40857.1"/>
    <property type="molecule type" value="Genomic_DNA"/>
</dbReference>
<accession>C1AED0</accession>
<dbReference type="Pfam" id="PF08668">
    <property type="entry name" value="HDOD"/>
    <property type="match status" value="1"/>
</dbReference>
<dbReference type="SUPFAM" id="SSF109604">
    <property type="entry name" value="HD-domain/PDEase-like"/>
    <property type="match status" value="1"/>
</dbReference>
<evidence type="ECO:0000259" key="1">
    <source>
        <dbReference type="PROSITE" id="PS51833"/>
    </source>
</evidence>
<dbReference type="PANTHER" id="PTHR33525">
    <property type="match status" value="1"/>
</dbReference>
<organism evidence="2 3">
    <name type="scientific">Gemmatimonas aurantiaca (strain DSM 14586 / JCM 11422 / NBRC 100505 / T-27)</name>
    <dbReference type="NCBI Taxonomy" id="379066"/>
    <lineage>
        <taxon>Bacteria</taxon>
        <taxon>Pseudomonadati</taxon>
        <taxon>Gemmatimonadota</taxon>
        <taxon>Gemmatimonadia</taxon>
        <taxon>Gemmatimonadales</taxon>
        <taxon>Gemmatimonadaceae</taxon>
        <taxon>Gemmatimonas</taxon>
    </lineage>
</organism>
<dbReference type="eggNOG" id="COG2203">
    <property type="taxonomic scope" value="Bacteria"/>
</dbReference>
<dbReference type="InterPro" id="IPR029016">
    <property type="entry name" value="GAF-like_dom_sf"/>
</dbReference>
<gene>
    <name evidence="2" type="ordered locus">GAU_3815</name>
</gene>
<sequence>MHLPILSMMSPHDPADTANDPMPVRQRLARILEGSDFPALSKQIIDTLSALDDDAHSLQRLANVVLREYSLTLSVVRTANSVHYRRGARPIQSATHAMMMLGARTVRQLASSLLLFENYARKSPELKELMLLSLLTANHARAAAARLQQDPEEAHLCGMFRNLGEVLVAGHFPEDYARIRALMADGTRSETAATRLVLGFPFADLGVEVSRHWGMPDTVVQGIRARAAASASVGAAITSFSHDLTHALYRLDADVTDIPLAVDAVIEQHGAKVKLTREQIGGIVTDALEETRELFVNPQIATDRMRFRQLTTAARGALGESVTARDEDTPTDTGHVDAGALRVRLRQELEEKVDVASGAGVGEVLLQALEAVMRGGPYDRTLACLFTPDRQRLIARTGLGEGVETLIAQFDFAVSVRGGPIVSLTQQRQAVYLPADRSLTTLEVRWVQSMGLTQFGVFPLIVLGKIVGCIYCDRVGTTEVPDRATVRYTKAIADLVVDAIGRRRSG</sequence>
<dbReference type="AlphaFoldDB" id="C1AED0"/>
<feature type="domain" description="HDOD" evidence="1">
    <location>
        <begin position="37"/>
        <end position="229"/>
    </location>
</feature>
<dbReference type="SUPFAM" id="SSF55781">
    <property type="entry name" value="GAF domain-like"/>
    <property type="match status" value="1"/>
</dbReference>
<protein>
    <recommendedName>
        <fullName evidence="1">HDOD domain-containing protein</fullName>
    </recommendedName>
</protein>
<keyword evidence="3" id="KW-1185">Reference proteome</keyword>
<dbReference type="Gene3D" id="1.10.3210.10">
    <property type="entry name" value="Hypothetical protein af1432"/>
    <property type="match status" value="1"/>
</dbReference>
<dbReference type="PANTHER" id="PTHR33525:SF4">
    <property type="entry name" value="CYCLIC DI-GMP PHOSPHODIESTERASE CDGJ"/>
    <property type="match status" value="1"/>
</dbReference>
<dbReference type="PROSITE" id="PS51833">
    <property type="entry name" value="HDOD"/>
    <property type="match status" value="1"/>
</dbReference>
<dbReference type="Gene3D" id="3.30.450.40">
    <property type="match status" value="1"/>
</dbReference>
<dbReference type="InterPro" id="IPR013976">
    <property type="entry name" value="HDOD"/>
</dbReference>
<name>C1AED0_GEMAT</name>
<evidence type="ECO:0000313" key="3">
    <source>
        <dbReference type="Proteomes" id="UP000002209"/>
    </source>
</evidence>
<dbReference type="InterPro" id="IPR052340">
    <property type="entry name" value="RNase_Y/CdgJ"/>
</dbReference>
<dbReference type="HOGENOM" id="CLU_538346_0_0_0"/>